<dbReference type="Proteomes" id="UP000245461">
    <property type="component" value="Unassembled WGS sequence"/>
</dbReference>
<dbReference type="EMBL" id="QGLE01000002">
    <property type="protein sequence ID" value="PWR24967.1"/>
    <property type="molecule type" value="Genomic_DNA"/>
</dbReference>
<proteinExistence type="predicted"/>
<keyword evidence="2" id="KW-1185">Reference proteome</keyword>
<sequence>MAADAPSTLPAALQQLEAAREDYRKADKAYSEANRDRNTCLGRLNAAQKAFDQVVAELRKDCPRDSNWYQAELASGRA</sequence>
<evidence type="ECO:0000313" key="1">
    <source>
        <dbReference type="EMBL" id="PWR24967.1"/>
    </source>
</evidence>
<protein>
    <submittedName>
        <fullName evidence="1">Uncharacterized protein</fullName>
    </submittedName>
</protein>
<dbReference type="RefSeq" id="WP_109902941.1">
    <property type="nucleotide sequence ID" value="NZ_QGLE01000002.1"/>
</dbReference>
<dbReference type="AlphaFoldDB" id="A0A317ED56"/>
<organism evidence="1 2">
    <name type="scientific">Zavarzinia aquatilis</name>
    <dbReference type="NCBI Taxonomy" id="2211142"/>
    <lineage>
        <taxon>Bacteria</taxon>
        <taxon>Pseudomonadati</taxon>
        <taxon>Pseudomonadota</taxon>
        <taxon>Alphaproteobacteria</taxon>
        <taxon>Rhodospirillales</taxon>
        <taxon>Zavarziniaceae</taxon>
        <taxon>Zavarzinia</taxon>
    </lineage>
</organism>
<gene>
    <name evidence="1" type="ORF">DKG74_04150</name>
</gene>
<reference evidence="1 2" key="1">
    <citation type="submission" date="2018-05" db="EMBL/GenBank/DDBJ databases">
        <title>Zavarzinia sp. HR-AS.</title>
        <authorList>
            <person name="Lee Y."/>
            <person name="Jeon C.O."/>
        </authorList>
    </citation>
    <scope>NUCLEOTIDE SEQUENCE [LARGE SCALE GENOMIC DNA]</scope>
    <source>
        <strain evidence="1 2">HR-AS</strain>
    </source>
</reference>
<evidence type="ECO:0000313" key="2">
    <source>
        <dbReference type="Proteomes" id="UP000245461"/>
    </source>
</evidence>
<comment type="caution">
    <text evidence="1">The sequence shown here is derived from an EMBL/GenBank/DDBJ whole genome shotgun (WGS) entry which is preliminary data.</text>
</comment>
<accession>A0A317ED56</accession>
<name>A0A317ED56_9PROT</name>